<dbReference type="RefSeq" id="WP_069308144.1">
    <property type="nucleotide sequence ID" value="NZ_MCRJ01000134.1"/>
</dbReference>
<dbReference type="GO" id="GO:0006508">
    <property type="term" value="P:proteolysis"/>
    <property type="evidence" value="ECO:0007669"/>
    <property type="project" value="UniProtKB-KW"/>
</dbReference>
<proteinExistence type="predicted"/>
<reference evidence="3 4" key="1">
    <citation type="submission" date="2016-07" db="EMBL/GenBank/DDBJ databases">
        <title>Draft Genome Sequence of Methylobrevis pamukkalensis PK2.</title>
        <authorList>
            <person name="Vasilenko O.V."/>
            <person name="Doronina N.V."/>
            <person name="Shmareva M.N."/>
            <person name="Tarlachkov S.V."/>
            <person name="Mustakhimov I."/>
            <person name="Trotsenko Y.A."/>
        </authorList>
    </citation>
    <scope>NUCLEOTIDE SEQUENCE [LARGE SCALE GENOMIC DNA]</scope>
    <source>
        <strain evidence="3 4">PK2</strain>
    </source>
</reference>
<dbReference type="Pfam" id="PF13365">
    <property type="entry name" value="Trypsin_2"/>
    <property type="match status" value="1"/>
</dbReference>
<dbReference type="InterPro" id="IPR009003">
    <property type="entry name" value="Peptidase_S1_PA"/>
</dbReference>
<evidence type="ECO:0000313" key="3">
    <source>
        <dbReference type="EMBL" id="ODN68775.1"/>
    </source>
</evidence>
<keyword evidence="2" id="KW-0812">Transmembrane</keyword>
<keyword evidence="3" id="KW-0645">Protease</keyword>
<organism evidence="3 4">
    <name type="scientific">Methylobrevis pamukkalensis</name>
    <dbReference type="NCBI Taxonomy" id="1439726"/>
    <lineage>
        <taxon>Bacteria</taxon>
        <taxon>Pseudomonadati</taxon>
        <taxon>Pseudomonadota</taxon>
        <taxon>Alphaproteobacteria</taxon>
        <taxon>Hyphomicrobiales</taxon>
        <taxon>Pleomorphomonadaceae</taxon>
        <taxon>Methylobrevis</taxon>
    </lineage>
</organism>
<sequence length="600" mass="62352">MVATSRVFLASRSLVDLAEPRVNGTLLYDRYEEIRDLLESRVGPEAAQLLARPEVTRGNGVAVTSVAWYAPRSGNARVWRDLDDETQTRIAAELGVLLERMRPLLADPVHGPLIQRCLLTPGLSDTLHVIADRPVIVDWGLLPADAIQSHDEREKLHRRGFGRFAAWLPLPPFHAGEGMDLAPDRARAAMPAGASTAVPGAGASAAIPPTFGASAQTAGSGATATGAVAPVEPAVIVVERPWLPVAIAAAIALLLLLVLLIPGVLLYPAATPVIADDATLEASEAALRERIASLRRALDTDICSVGPDGIPPQLDLILPWQDGSLRSFRPQIAEGPPSATPAPVTVPPSPRQIEVEPPSSDTAGPPSLAQGGASLVDALDRAAVLVLAPDPARPGTVSTGSGFFVNATDVVTNLHVVEDADPARLLVVNTALGKPVAGRLVARSAAGAAEIGRPDFAVIRIEADAPHGTLELAGAVRRVDNVMAYGYPAFVMETDETYNCLLAGDPACVPVGSVTTGTVSAVQSSGPDLSLAVHTAAIAKGNSGGPLVDYCGRVIGVNTFLRHDAEIGFALNFAQPPARWRLSSTPTGFPTPAAAATAGW</sequence>
<dbReference type="OrthoDB" id="9766361at2"/>
<feature type="region of interest" description="Disordered" evidence="1">
    <location>
        <begin position="329"/>
        <end position="371"/>
    </location>
</feature>
<gene>
    <name evidence="3" type="primary">hhoA</name>
    <name evidence="3" type="ORF">A6302_03918</name>
</gene>
<dbReference type="PANTHER" id="PTHR43019:SF23">
    <property type="entry name" value="PROTEASE DO-LIKE 5, CHLOROPLASTIC"/>
    <property type="match status" value="1"/>
</dbReference>
<dbReference type="SUPFAM" id="SSF50494">
    <property type="entry name" value="Trypsin-like serine proteases"/>
    <property type="match status" value="1"/>
</dbReference>
<keyword evidence="4" id="KW-1185">Reference proteome</keyword>
<keyword evidence="2" id="KW-1133">Transmembrane helix</keyword>
<dbReference type="AlphaFoldDB" id="A0A1E3GXX5"/>
<evidence type="ECO:0000256" key="1">
    <source>
        <dbReference type="SAM" id="MobiDB-lite"/>
    </source>
</evidence>
<dbReference type="Proteomes" id="UP000094622">
    <property type="component" value="Unassembled WGS sequence"/>
</dbReference>
<keyword evidence="3" id="KW-0378">Hydrolase</keyword>
<dbReference type="EMBL" id="MCRJ01000134">
    <property type="protein sequence ID" value="ODN68775.1"/>
    <property type="molecule type" value="Genomic_DNA"/>
</dbReference>
<dbReference type="InterPro" id="IPR043504">
    <property type="entry name" value="Peptidase_S1_PA_chymotrypsin"/>
</dbReference>
<evidence type="ECO:0000256" key="2">
    <source>
        <dbReference type="SAM" id="Phobius"/>
    </source>
</evidence>
<comment type="caution">
    <text evidence="3">The sequence shown here is derived from an EMBL/GenBank/DDBJ whole genome shotgun (WGS) entry which is preliminary data.</text>
</comment>
<accession>A0A1E3GXX5</accession>
<evidence type="ECO:0000313" key="4">
    <source>
        <dbReference type="Proteomes" id="UP000094622"/>
    </source>
</evidence>
<protein>
    <submittedName>
        <fullName evidence="3">Putative serine protease HhoA</fullName>
    </submittedName>
</protein>
<name>A0A1E3GXX5_9HYPH</name>
<feature type="transmembrane region" description="Helical" evidence="2">
    <location>
        <begin position="242"/>
        <end position="267"/>
    </location>
</feature>
<keyword evidence="2" id="KW-0472">Membrane</keyword>
<dbReference type="GO" id="GO:0008233">
    <property type="term" value="F:peptidase activity"/>
    <property type="evidence" value="ECO:0007669"/>
    <property type="project" value="UniProtKB-KW"/>
</dbReference>
<dbReference type="Gene3D" id="2.40.10.10">
    <property type="entry name" value="Trypsin-like serine proteases"/>
    <property type="match status" value="2"/>
</dbReference>
<dbReference type="PANTHER" id="PTHR43019">
    <property type="entry name" value="SERINE ENDOPROTEASE DEGS"/>
    <property type="match status" value="1"/>
</dbReference>
<feature type="compositionally biased region" description="Pro residues" evidence="1">
    <location>
        <begin position="338"/>
        <end position="350"/>
    </location>
</feature>